<dbReference type="Proteomes" id="UP000268014">
    <property type="component" value="Unassembled WGS sequence"/>
</dbReference>
<accession>A0A0N4W337</accession>
<dbReference type="EMBL" id="UZAF01016181">
    <property type="protein sequence ID" value="VDO22608.1"/>
    <property type="molecule type" value="Genomic_DNA"/>
</dbReference>
<reference evidence="1 2" key="2">
    <citation type="submission" date="2018-11" db="EMBL/GenBank/DDBJ databases">
        <authorList>
            <consortium name="Pathogen Informatics"/>
        </authorList>
    </citation>
    <scope>NUCLEOTIDE SEQUENCE [LARGE SCALE GENOMIC DNA]</scope>
    <source>
        <strain evidence="1 2">MHpl1</strain>
    </source>
</reference>
<gene>
    <name evidence="1" type="ORF">HPLM_LOCUS4180</name>
</gene>
<dbReference type="AlphaFoldDB" id="A0A0N4W337"/>
<keyword evidence="2" id="KW-1185">Reference proteome</keyword>
<evidence type="ECO:0000313" key="2">
    <source>
        <dbReference type="Proteomes" id="UP000268014"/>
    </source>
</evidence>
<name>A0A0N4W337_HAEPC</name>
<evidence type="ECO:0000313" key="1">
    <source>
        <dbReference type="EMBL" id="VDO22608.1"/>
    </source>
</evidence>
<sequence>MACHRANGWILKHEFEEFRKIVCLANGWTGVDCHDRTSTADRTNHWGYCERPGMDSDIADVRLCLILNAQCIAAGISLNHFT</sequence>
<proteinExistence type="predicted"/>
<evidence type="ECO:0000313" key="3">
    <source>
        <dbReference type="WBParaSite" id="HPLM_0000418801-mRNA-1"/>
    </source>
</evidence>
<protein>
    <submittedName>
        <fullName evidence="3">LRRNT_2 domain-containing protein</fullName>
    </submittedName>
</protein>
<dbReference type="WBParaSite" id="HPLM_0000418801-mRNA-1">
    <property type="protein sequence ID" value="HPLM_0000418801-mRNA-1"/>
    <property type="gene ID" value="HPLM_0000418801"/>
</dbReference>
<reference evidence="3" key="1">
    <citation type="submission" date="2017-02" db="UniProtKB">
        <authorList>
            <consortium name="WormBaseParasite"/>
        </authorList>
    </citation>
    <scope>IDENTIFICATION</scope>
</reference>
<organism evidence="3">
    <name type="scientific">Haemonchus placei</name>
    <name type="common">Barber's pole worm</name>
    <dbReference type="NCBI Taxonomy" id="6290"/>
    <lineage>
        <taxon>Eukaryota</taxon>
        <taxon>Metazoa</taxon>
        <taxon>Ecdysozoa</taxon>
        <taxon>Nematoda</taxon>
        <taxon>Chromadorea</taxon>
        <taxon>Rhabditida</taxon>
        <taxon>Rhabditina</taxon>
        <taxon>Rhabditomorpha</taxon>
        <taxon>Strongyloidea</taxon>
        <taxon>Trichostrongylidae</taxon>
        <taxon>Haemonchus</taxon>
    </lineage>
</organism>